<evidence type="ECO:0000313" key="2">
    <source>
        <dbReference type="EMBL" id="KAL1214025.1"/>
    </source>
</evidence>
<dbReference type="EMBL" id="JBANAX010000325">
    <property type="protein sequence ID" value="KAL1214025.1"/>
    <property type="molecule type" value="Genomic_DNA"/>
</dbReference>
<sequence>MNEGSSGESSFPRRLNNPFQKSGSETVYEVTETSKAIVMRVDIPGSVESDLTHWFDASNVHFFADEPHIPEYENSGRKYGGTLGFNPACYDVKSAKVKLINGVLWVTIPKIPGQKANIDVIEKFLYIPI</sequence>
<protein>
    <submittedName>
        <fullName evidence="2">14.7 kDa heat shock protein</fullName>
    </submittedName>
</protein>
<evidence type="ECO:0000256" key="1">
    <source>
        <dbReference type="SAM" id="MobiDB-lite"/>
    </source>
</evidence>
<name>A0ABD1B4Y8_CARAN</name>
<dbReference type="Proteomes" id="UP001558713">
    <property type="component" value="Unassembled WGS sequence"/>
</dbReference>
<accession>A0ABD1B4Y8</accession>
<keyword evidence="3" id="KW-1185">Reference proteome</keyword>
<dbReference type="SUPFAM" id="SSF49764">
    <property type="entry name" value="HSP20-like chaperones"/>
    <property type="match status" value="1"/>
</dbReference>
<keyword evidence="2" id="KW-0346">Stress response</keyword>
<dbReference type="InterPro" id="IPR044656">
    <property type="entry name" value="HSP14.7/HSP23.5/HSP23.6-like"/>
</dbReference>
<dbReference type="PANTHER" id="PTHR46991">
    <property type="entry name" value="23.5 KDA HEAT SHOCK PROTEIN, MITOCHONDRIAL"/>
    <property type="match status" value="1"/>
</dbReference>
<organism evidence="2 3">
    <name type="scientific">Cardamine amara subsp. amara</name>
    <dbReference type="NCBI Taxonomy" id="228776"/>
    <lineage>
        <taxon>Eukaryota</taxon>
        <taxon>Viridiplantae</taxon>
        <taxon>Streptophyta</taxon>
        <taxon>Embryophyta</taxon>
        <taxon>Tracheophyta</taxon>
        <taxon>Spermatophyta</taxon>
        <taxon>Magnoliopsida</taxon>
        <taxon>eudicotyledons</taxon>
        <taxon>Gunneridae</taxon>
        <taxon>Pentapetalae</taxon>
        <taxon>rosids</taxon>
        <taxon>malvids</taxon>
        <taxon>Brassicales</taxon>
        <taxon>Brassicaceae</taxon>
        <taxon>Cardamineae</taxon>
        <taxon>Cardamine</taxon>
    </lineage>
</organism>
<dbReference type="Gene3D" id="2.60.40.790">
    <property type="match status" value="1"/>
</dbReference>
<evidence type="ECO:0000313" key="3">
    <source>
        <dbReference type="Proteomes" id="UP001558713"/>
    </source>
</evidence>
<dbReference type="AlphaFoldDB" id="A0ABD1B4Y8"/>
<comment type="caution">
    <text evidence="2">The sequence shown here is derived from an EMBL/GenBank/DDBJ whole genome shotgun (WGS) entry which is preliminary data.</text>
</comment>
<proteinExistence type="predicted"/>
<reference evidence="2 3" key="1">
    <citation type="submission" date="2024-04" db="EMBL/GenBank/DDBJ databases">
        <title>Genome assembly C_amara_ONT_v2.</title>
        <authorList>
            <person name="Yant L."/>
            <person name="Moore C."/>
            <person name="Slenker M."/>
        </authorList>
    </citation>
    <scope>NUCLEOTIDE SEQUENCE [LARGE SCALE GENOMIC DNA]</scope>
    <source>
        <tissue evidence="2">Leaf</tissue>
    </source>
</reference>
<dbReference type="CDD" id="cd00298">
    <property type="entry name" value="ACD_sHsps_p23-like"/>
    <property type="match status" value="1"/>
</dbReference>
<gene>
    <name evidence="2" type="ORF">V5N11_007386</name>
</gene>
<dbReference type="PANTHER" id="PTHR46991:SF24">
    <property type="entry name" value="14.7 KDA HEAT SHOCK PROTEIN"/>
    <property type="match status" value="1"/>
</dbReference>
<feature type="region of interest" description="Disordered" evidence="1">
    <location>
        <begin position="1"/>
        <end position="26"/>
    </location>
</feature>
<dbReference type="InterPro" id="IPR008978">
    <property type="entry name" value="HSP20-like_chaperone"/>
</dbReference>